<proteinExistence type="predicted"/>
<keyword evidence="1" id="KW-0812">Transmembrane</keyword>
<comment type="caution">
    <text evidence="2">The sequence shown here is derived from an EMBL/GenBank/DDBJ whole genome shotgun (WGS) entry which is preliminary data.</text>
</comment>
<keyword evidence="1" id="KW-1133">Transmembrane helix</keyword>
<accession>A0A3N6LPZ6</accession>
<evidence type="ECO:0000256" key="1">
    <source>
        <dbReference type="SAM" id="Phobius"/>
    </source>
</evidence>
<dbReference type="AlphaFoldDB" id="A0A3N6LPZ6"/>
<dbReference type="OrthoDB" id="169896at2157"/>
<dbReference type="RefSeq" id="WP_124178392.1">
    <property type="nucleotide sequence ID" value="NZ_REFY01000003.1"/>
</dbReference>
<evidence type="ECO:0000313" key="3">
    <source>
        <dbReference type="Proteomes" id="UP000273828"/>
    </source>
</evidence>
<dbReference type="InterPro" id="IPR055685">
    <property type="entry name" value="DUF7261"/>
</dbReference>
<gene>
    <name evidence="2" type="ORF">EA462_09930</name>
</gene>
<sequence>MVAPTRDRGQVILIGAIVIAFVILGTVVAFNGLVQTEEASSSATSQSVTHATVAESELQQGLQNLAAHDVQRAGGWEAIIDDERVSTALRDDSEWEDAGRSLGELHGNLTRSERVAVTDIRVHHAGGDERLEAIYGERNPPGHEDILERSATDGSRVLSLNLTGWTPNMDGELVIRETNGQTTHVEIESGSDPTPVTINSTSDRFAGERSCEADAVDLVTGTIENAAGSCDEMAIVDSSREYEYIESREGNGQFTYDLVAIGDVVGEDDGVSASVTVTYTYHSNDLRAERTTTVDLYGDLE</sequence>
<keyword evidence="3" id="KW-1185">Reference proteome</keyword>
<feature type="transmembrane region" description="Helical" evidence="1">
    <location>
        <begin position="12"/>
        <end position="34"/>
    </location>
</feature>
<reference evidence="2 3" key="1">
    <citation type="submission" date="2018-10" db="EMBL/GenBank/DDBJ databases">
        <title>Natrarchaeobius chitinivorans gen. nov., sp. nov., and Natrarchaeobius haloalkaliphilus sp. nov., alkaliphilic, chitin-utilizing haloarchaea from hypersaline alkaline lakes.</title>
        <authorList>
            <person name="Sorokin D.Y."/>
            <person name="Elcheninov A.G."/>
            <person name="Kostrikina N.A."/>
            <person name="Bale N.J."/>
            <person name="Sinninghe Damste J.S."/>
            <person name="Khijniak T.V."/>
            <person name="Kublanov I.V."/>
            <person name="Toshchakov S.V."/>
        </authorList>
    </citation>
    <scope>NUCLEOTIDE SEQUENCE [LARGE SCALE GENOMIC DNA]</scope>
    <source>
        <strain evidence="2 3">AArcht-Sl</strain>
    </source>
</reference>
<dbReference type="Proteomes" id="UP000273828">
    <property type="component" value="Unassembled WGS sequence"/>
</dbReference>
<dbReference type="Pfam" id="PF23922">
    <property type="entry name" value="DUF7261"/>
    <property type="match status" value="1"/>
</dbReference>
<evidence type="ECO:0000313" key="2">
    <source>
        <dbReference type="EMBL" id="RQG90287.1"/>
    </source>
</evidence>
<protein>
    <submittedName>
        <fullName evidence="2">Uncharacterized protein</fullName>
    </submittedName>
</protein>
<dbReference type="EMBL" id="REFY01000003">
    <property type="protein sequence ID" value="RQG90287.1"/>
    <property type="molecule type" value="Genomic_DNA"/>
</dbReference>
<name>A0A3N6LPZ6_9EURY</name>
<organism evidence="2 3">
    <name type="scientific">Natrarchaeobius halalkaliphilus</name>
    <dbReference type="NCBI Taxonomy" id="1679091"/>
    <lineage>
        <taxon>Archaea</taxon>
        <taxon>Methanobacteriati</taxon>
        <taxon>Methanobacteriota</taxon>
        <taxon>Stenosarchaea group</taxon>
        <taxon>Halobacteria</taxon>
        <taxon>Halobacteriales</taxon>
        <taxon>Natrialbaceae</taxon>
        <taxon>Natrarchaeobius</taxon>
    </lineage>
</organism>
<keyword evidence="1" id="KW-0472">Membrane</keyword>